<evidence type="ECO:0000313" key="1">
    <source>
        <dbReference type="EMBL" id="PFT48247.1"/>
    </source>
</evidence>
<proteinExistence type="predicted"/>
<dbReference type="AlphaFoldDB" id="A0A9X7APZ0"/>
<reference evidence="1 2" key="1">
    <citation type="submission" date="2017-09" db="EMBL/GenBank/DDBJ databases">
        <title>Large-scale bioinformatics analysis of Bacillus genomes uncovers conserved roles of natural products in bacterial physiology.</title>
        <authorList>
            <consortium name="Agbiome Team Llc"/>
            <person name="Bleich R.M."/>
            <person name="Grubbs K.J."/>
            <person name="Santa Maria K.C."/>
            <person name="Allen S.E."/>
            <person name="Farag S."/>
            <person name="Shank E.A."/>
            <person name="Bowers A."/>
        </authorList>
    </citation>
    <scope>NUCLEOTIDE SEQUENCE [LARGE SCALE GENOMIC DNA]</scope>
    <source>
        <strain evidence="1 2">AFS065400</strain>
    </source>
</reference>
<sequence length="74" mass="8508">MNYPFENLVFEGGGIKGIGYVGALEYLETVKIYYQALKGLEICLQEKLQLLISGFKREINNIWQTGRERILPNI</sequence>
<dbReference type="EMBL" id="NVCO01000026">
    <property type="protein sequence ID" value="PFT48247.1"/>
    <property type="molecule type" value="Genomic_DNA"/>
</dbReference>
<organism evidence="1 2">
    <name type="scientific">Bacillus thuringiensis</name>
    <dbReference type="NCBI Taxonomy" id="1428"/>
    <lineage>
        <taxon>Bacteria</taxon>
        <taxon>Bacillati</taxon>
        <taxon>Bacillota</taxon>
        <taxon>Bacilli</taxon>
        <taxon>Bacillales</taxon>
        <taxon>Bacillaceae</taxon>
        <taxon>Bacillus</taxon>
        <taxon>Bacillus cereus group</taxon>
    </lineage>
</organism>
<accession>A0A9X7APZ0</accession>
<dbReference type="Gene3D" id="3.40.1090.10">
    <property type="entry name" value="Cytosolic phospholipase A2 catalytic domain"/>
    <property type="match status" value="1"/>
</dbReference>
<protein>
    <submittedName>
        <fullName evidence="1">Uncharacterized protein</fullName>
    </submittedName>
</protein>
<evidence type="ECO:0000313" key="2">
    <source>
        <dbReference type="Proteomes" id="UP000226106"/>
    </source>
</evidence>
<dbReference type="InterPro" id="IPR016035">
    <property type="entry name" value="Acyl_Trfase/lysoPLipase"/>
</dbReference>
<name>A0A9X7APZ0_BACTU</name>
<comment type="caution">
    <text evidence="1">The sequence shown here is derived from an EMBL/GenBank/DDBJ whole genome shotgun (WGS) entry which is preliminary data.</text>
</comment>
<gene>
    <name evidence="1" type="ORF">COK72_09210</name>
</gene>
<dbReference type="Proteomes" id="UP000226106">
    <property type="component" value="Unassembled WGS sequence"/>
</dbReference>
<dbReference type="SUPFAM" id="SSF52151">
    <property type="entry name" value="FabD/lysophospholipase-like"/>
    <property type="match status" value="1"/>
</dbReference>